<feature type="region of interest" description="Disordered" evidence="1">
    <location>
        <begin position="319"/>
        <end position="338"/>
    </location>
</feature>
<proteinExistence type="predicted"/>
<dbReference type="EMBL" id="JARGDH010000001">
    <property type="protein sequence ID" value="KAL0280293.1"/>
    <property type="molecule type" value="Genomic_DNA"/>
</dbReference>
<protein>
    <recommendedName>
        <fullName evidence="3">Vitellogenin</fullName>
    </recommendedName>
</protein>
<accession>A0AAW2IF46</accession>
<evidence type="ECO:0000256" key="1">
    <source>
        <dbReference type="SAM" id="MobiDB-lite"/>
    </source>
</evidence>
<evidence type="ECO:0008006" key="3">
    <source>
        <dbReference type="Google" id="ProtNLM"/>
    </source>
</evidence>
<gene>
    <name evidence="2" type="ORF">PYX00_001632</name>
</gene>
<sequence length="338" mass="37519">MGTTIFGANCTRSPRVAVDEFGKSPPNGHLPRERLPTMKELTVLIAVAVLTVRVSGGSVPAKEERVNASSVVKDETMPGTPWLPFFGLNPFQSFTLPGLGLAPQKPSVVPGKIKATKTEYIEVTRRQTVHPVCYTMYENKAPCLPYRSNDEEEPDMDMDVQHQITYSDDVRKEEHPVSEMANYMKPVKEVLDGERNGKYLQFGKRKVKEPEIEGSEGHPRQSAEYVSTTTVLLTKLEKYTDHRVTATMIAQNCLPVDPAIPRCRRYVVNPIIEVPLHGSLKGNKNSIIITPVVKLKSELQDEEIDKTVEAVKKAAEAVRAQTEEQQSTEVPDPVTAAA</sequence>
<dbReference type="AlphaFoldDB" id="A0AAW2IF46"/>
<organism evidence="2">
    <name type="scientific">Menopon gallinae</name>
    <name type="common">poultry shaft louse</name>
    <dbReference type="NCBI Taxonomy" id="328185"/>
    <lineage>
        <taxon>Eukaryota</taxon>
        <taxon>Metazoa</taxon>
        <taxon>Ecdysozoa</taxon>
        <taxon>Arthropoda</taxon>
        <taxon>Hexapoda</taxon>
        <taxon>Insecta</taxon>
        <taxon>Pterygota</taxon>
        <taxon>Neoptera</taxon>
        <taxon>Paraneoptera</taxon>
        <taxon>Psocodea</taxon>
        <taxon>Troctomorpha</taxon>
        <taxon>Phthiraptera</taxon>
        <taxon>Amblycera</taxon>
        <taxon>Menoponidae</taxon>
        <taxon>Menopon</taxon>
    </lineage>
</organism>
<comment type="caution">
    <text evidence="2">The sequence shown here is derived from an EMBL/GenBank/DDBJ whole genome shotgun (WGS) entry which is preliminary data.</text>
</comment>
<reference evidence="2" key="1">
    <citation type="journal article" date="2024" name="Gigascience">
        <title>Chromosome-level genome of the poultry shaft louse Menopon gallinae provides insight into the host-switching and adaptive evolution of parasitic lice.</title>
        <authorList>
            <person name="Xu Y."/>
            <person name="Ma L."/>
            <person name="Liu S."/>
            <person name="Liang Y."/>
            <person name="Liu Q."/>
            <person name="He Z."/>
            <person name="Tian L."/>
            <person name="Duan Y."/>
            <person name="Cai W."/>
            <person name="Li H."/>
            <person name="Song F."/>
        </authorList>
    </citation>
    <scope>NUCLEOTIDE SEQUENCE</scope>
    <source>
        <strain evidence="2">Cailab_2023a</strain>
    </source>
</reference>
<evidence type="ECO:0000313" key="2">
    <source>
        <dbReference type="EMBL" id="KAL0280293.1"/>
    </source>
</evidence>
<name>A0AAW2IF46_9NEOP</name>